<keyword evidence="1" id="KW-0812">Transmembrane</keyword>
<proteinExistence type="predicted"/>
<evidence type="ECO:0000313" key="3">
    <source>
        <dbReference type="Proteomes" id="UP000438429"/>
    </source>
</evidence>
<organism evidence="2 3">
    <name type="scientific">Scophthalmus maximus</name>
    <name type="common">Turbot</name>
    <name type="synonym">Psetta maxima</name>
    <dbReference type="NCBI Taxonomy" id="52904"/>
    <lineage>
        <taxon>Eukaryota</taxon>
        <taxon>Metazoa</taxon>
        <taxon>Chordata</taxon>
        <taxon>Craniata</taxon>
        <taxon>Vertebrata</taxon>
        <taxon>Euteleostomi</taxon>
        <taxon>Actinopterygii</taxon>
        <taxon>Neopterygii</taxon>
        <taxon>Teleostei</taxon>
        <taxon>Neoteleostei</taxon>
        <taxon>Acanthomorphata</taxon>
        <taxon>Carangaria</taxon>
        <taxon>Pleuronectiformes</taxon>
        <taxon>Pleuronectoidei</taxon>
        <taxon>Scophthalmidae</taxon>
        <taxon>Scophthalmus</taxon>
    </lineage>
</organism>
<evidence type="ECO:0000256" key="1">
    <source>
        <dbReference type="SAM" id="Phobius"/>
    </source>
</evidence>
<protein>
    <submittedName>
        <fullName evidence="2">Uncharacterized protein</fullName>
    </submittedName>
</protein>
<name>A0A6A4SYI8_SCOMX</name>
<keyword evidence="1" id="KW-0472">Membrane</keyword>
<comment type="caution">
    <text evidence="2">The sequence shown here is derived from an EMBL/GenBank/DDBJ whole genome shotgun (WGS) entry which is preliminary data.</text>
</comment>
<dbReference type="Proteomes" id="UP000438429">
    <property type="component" value="Unassembled WGS sequence"/>
</dbReference>
<feature type="transmembrane region" description="Helical" evidence="1">
    <location>
        <begin position="26"/>
        <end position="49"/>
    </location>
</feature>
<reference evidence="2 3" key="1">
    <citation type="submission" date="2019-06" db="EMBL/GenBank/DDBJ databases">
        <title>Draft genomes of female and male turbot (Scophthalmus maximus).</title>
        <authorList>
            <person name="Xu H."/>
            <person name="Xu X.-W."/>
            <person name="Shao C."/>
            <person name="Chen S."/>
        </authorList>
    </citation>
    <scope>NUCLEOTIDE SEQUENCE [LARGE SCALE GENOMIC DNA]</scope>
    <source>
        <strain evidence="2">Ysfricsl-2016a</strain>
        <tissue evidence="2">Blood</tissue>
    </source>
</reference>
<gene>
    <name evidence="2" type="ORF">F2P81_006204</name>
</gene>
<dbReference type="EMBL" id="VEVO01000006">
    <property type="protein sequence ID" value="KAF0040306.1"/>
    <property type="molecule type" value="Genomic_DNA"/>
</dbReference>
<sequence>MYLSQWRQADSIRHLGKVTLAQEQDYTGLIVGCVCVSLLLLLLGTLLMWRRNKHIDDLSEVWYDGRGHIQHLDRLANARSVSPTNEMVSHESVDYRTTLLEGHRIGAAASSLNRPFLLAKRLFLVFEACKHHMYFPRYPLSALQKLLQLLLLDEATGHGAGLSSHSFTV</sequence>
<evidence type="ECO:0000313" key="2">
    <source>
        <dbReference type="EMBL" id="KAF0040306.1"/>
    </source>
</evidence>
<accession>A0A6A4SYI8</accession>
<dbReference type="AlphaFoldDB" id="A0A6A4SYI8"/>
<keyword evidence="1" id="KW-1133">Transmembrane helix</keyword>